<proteinExistence type="predicted"/>
<comment type="caution">
    <text evidence="1">The sequence shown here is derived from an EMBL/GenBank/DDBJ whole genome shotgun (WGS) entry which is preliminary data.</text>
</comment>
<organism evidence="1 2">
    <name type="scientific">candidate division Kazan bacterium</name>
    <dbReference type="NCBI Taxonomy" id="2202143"/>
    <lineage>
        <taxon>Bacteria</taxon>
        <taxon>Bacteria division Kazan-3B-28</taxon>
    </lineage>
</organism>
<accession>A0A420ZBA0</accession>
<name>A0A420ZBA0_UNCK3</name>
<dbReference type="EMBL" id="QMNG01000084">
    <property type="protein sequence ID" value="RLC36113.1"/>
    <property type="molecule type" value="Genomic_DNA"/>
</dbReference>
<gene>
    <name evidence="1" type="ORF">DRH29_05225</name>
</gene>
<sequence length="278" mass="30197">MIVYHRACQQYSNGAWSALTPLSISAETFTLSGTSIESLSASYDSSAERYYVQTTDVQYVSGQTYEIRWSVTLASGAYAVSDYFVHRQPSGAGSPPEAPTVRVLETHVGYATLYVAEPADPDDDYSHSIIYVTGRDGTFGSYTALPGEHVQVFGAAGVEHFATAVAVDSEGNKSAPSPVVTFVPLQGEGDSAGEMPITVRWYADEEGEHAFSPGYINTGRHGIQTIGSTLAPIARGRGLRVRLECRYPVHPKVRRIMLMFTAPVRRPPEGVHTKAKER</sequence>
<dbReference type="Proteomes" id="UP000281261">
    <property type="component" value="Unassembled WGS sequence"/>
</dbReference>
<evidence type="ECO:0000313" key="2">
    <source>
        <dbReference type="Proteomes" id="UP000281261"/>
    </source>
</evidence>
<evidence type="ECO:0000313" key="1">
    <source>
        <dbReference type="EMBL" id="RLC36113.1"/>
    </source>
</evidence>
<reference evidence="1 2" key="1">
    <citation type="submission" date="2018-06" db="EMBL/GenBank/DDBJ databases">
        <title>Extensive metabolic versatility and redundancy in microbially diverse, dynamic hydrothermal sediments.</title>
        <authorList>
            <person name="Dombrowski N."/>
            <person name="Teske A."/>
            <person name="Baker B.J."/>
        </authorList>
    </citation>
    <scope>NUCLEOTIDE SEQUENCE [LARGE SCALE GENOMIC DNA]</scope>
    <source>
        <strain evidence="1">B79_G16</strain>
    </source>
</reference>
<dbReference type="AlphaFoldDB" id="A0A420ZBA0"/>
<protein>
    <submittedName>
        <fullName evidence="1">Uncharacterized protein</fullName>
    </submittedName>
</protein>